<dbReference type="Proteomes" id="UP000017127">
    <property type="component" value="Unassembled WGS sequence"/>
</dbReference>
<accession>U7QNC1</accession>
<protein>
    <submittedName>
        <fullName evidence="1">Uncharacterized protein</fullName>
    </submittedName>
</protein>
<evidence type="ECO:0000313" key="1">
    <source>
        <dbReference type="EMBL" id="ERT07881.1"/>
    </source>
</evidence>
<dbReference type="AlphaFoldDB" id="U7QNC1"/>
<comment type="caution">
    <text evidence="1">The sequence shown here is derived from an EMBL/GenBank/DDBJ whole genome shotgun (WGS) entry which is preliminary data.</text>
</comment>
<keyword evidence="2" id="KW-1185">Reference proteome</keyword>
<sequence>MNHSINILKNVKGLLGDHFNQRSDQNDQMGVVKMTIGERTFL</sequence>
<proteinExistence type="predicted"/>
<evidence type="ECO:0000313" key="2">
    <source>
        <dbReference type="Proteomes" id="UP000017127"/>
    </source>
</evidence>
<name>U7QNC1_9CYAN</name>
<organism evidence="1 2">
    <name type="scientific">Lyngbya aestuarii BL J</name>
    <dbReference type="NCBI Taxonomy" id="1348334"/>
    <lineage>
        <taxon>Bacteria</taxon>
        <taxon>Bacillati</taxon>
        <taxon>Cyanobacteriota</taxon>
        <taxon>Cyanophyceae</taxon>
        <taxon>Oscillatoriophycideae</taxon>
        <taxon>Oscillatoriales</taxon>
        <taxon>Microcoleaceae</taxon>
        <taxon>Lyngbya</taxon>
    </lineage>
</organism>
<gene>
    <name evidence="1" type="ORF">M595_2043</name>
</gene>
<dbReference type="EMBL" id="AUZM01000016">
    <property type="protein sequence ID" value="ERT07881.1"/>
    <property type="molecule type" value="Genomic_DNA"/>
</dbReference>
<reference evidence="1 2" key="1">
    <citation type="journal article" date="2013" name="Front. Microbiol.">
        <title>Comparative genomic analyses of the cyanobacterium, Lyngbya aestuarii BL J, a powerful hydrogen producer.</title>
        <authorList>
            <person name="Kothari A."/>
            <person name="Vaughn M."/>
            <person name="Garcia-Pichel F."/>
        </authorList>
    </citation>
    <scope>NUCLEOTIDE SEQUENCE [LARGE SCALE GENOMIC DNA]</scope>
    <source>
        <strain evidence="1 2">BL J</strain>
    </source>
</reference>